<dbReference type="InterPro" id="IPR005552">
    <property type="entry name" value="Scramblase"/>
</dbReference>
<comment type="similarity">
    <text evidence="1 2">Belongs to the phospholipid scramblase family.</text>
</comment>
<evidence type="ECO:0000256" key="1">
    <source>
        <dbReference type="ARBA" id="ARBA00005350"/>
    </source>
</evidence>
<proteinExistence type="inferred from homology"/>
<keyword evidence="4" id="KW-1185">Reference proteome</keyword>
<evidence type="ECO:0000313" key="4">
    <source>
        <dbReference type="Proteomes" id="UP000215335"/>
    </source>
</evidence>
<dbReference type="SUPFAM" id="SSF54518">
    <property type="entry name" value="Tubby C-terminal domain-like"/>
    <property type="match status" value="1"/>
</dbReference>
<organism evidence="3 4">
    <name type="scientific">Trichomalopsis sarcophagae</name>
    <dbReference type="NCBI Taxonomy" id="543379"/>
    <lineage>
        <taxon>Eukaryota</taxon>
        <taxon>Metazoa</taxon>
        <taxon>Ecdysozoa</taxon>
        <taxon>Arthropoda</taxon>
        <taxon>Hexapoda</taxon>
        <taxon>Insecta</taxon>
        <taxon>Pterygota</taxon>
        <taxon>Neoptera</taxon>
        <taxon>Endopterygota</taxon>
        <taxon>Hymenoptera</taxon>
        <taxon>Apocrita</taxon>
        <taxon>Proctotrupomorpha</taxon>
        <taxon>Chalcidoidea</taxon>
        <taxon>Pteromalidae</taxon>
        <taxon>Pteromalinae</taxon>
        <taxon>Trichomalopsis</taxon>
    </lineage>
</organism>
<evidence type="ECO:0000256" key="2">
    <source>
        <dbReference type="RuleBase" id="RU363116"/>
    </source>
</evidence>
<dbReference type="PANTHER" id="PTHR23248:SF9">
    <property type="entry name" value="PHOSPHOLIPID SCRAMBLASE"/>
    <property type="match status" value="1"/>
</dbReference>
<evidence type="ECO:0000313" key="3">
    <source>
        <dbReference type="EMBL" id="OXU27014.1"/>
    </source>
</evidence>
<dbReference type="GO" id="GO:0005886">
    <property type="term" value="C:plasma membrane"/>
    <property type="evidence" value="ECO:0007669"/>
    <property type="project" value="TreeGrafter"/>
</dbReference>
<keyword evidence="2" id="KW-0564">Palmitate</keyword>
<dbReference type="EMBL" id="NNAY01000680">
    <property type="protein sequence ID" value="OXU27014.1"/>
    <property type="molecule type" value="Genomic_DNA"/>
</dbReference>
<dbReference type="InterPro" id="IPR025659">
    <property type="entry name" value="Tubby-like_C"/>
</dbReference>
<dbReference type="OrthoDB" id="191150at2759"/>
<comment type="function">
    <text evidence="2">May mediate accelerated ATP-independent bidirectional transbilayer migration of phospholipids upon binding calcium ions that results in a loss of phospholipid asymmetry in the plasma membrane.</text>
</comment>
<name>A0A232F850_9HYME</name>
<reference evidence="3 4" key="1">
    <citation type="journal article" date="2017" name="Curr. Biol.">
        <title>The Evolution of Venom by Co-option of Single-Copy Genes.</title>
        <authorList>
            <person name="Martinson E.O."/>
            <person name="Mrinalini"/>
            <person name="Kelkar Y.D."/>
            <person name="Chang C.H."/>
            <person name="Werren J.H."/>
        </authorList>
    </citation>
    <scope>NUCLEOTIDE SEQUENCE [LARGE SCALE GENOMIC DNA]</scope>
    <source>
        <strain evidence="3 4">Alberta</strain>
        <tissue evidence="3">Whole body</tissue>
    </source>
</reference>
<sequence>MDNSDCYYYEHSWKTKLRLLGRQMRKLLATLGPMKLRRRRAGYTKIETEDEQQGWRETRSTFPPSLLSFMPLDRIFVDREPDGIEVLREWETEKRYRVMDASGESLFTAVEESSACARCCLGKCRSWDFHVLDKNRREVLRVRRAFRCASCCFPCCLQRVTVHTDRGELLGSVTQNWNVWRPSYTIRDAADVPVLLMKGPICLCCGGEVDFLIKSIDKQHGVGVITKKWSGLAREFFKDGNSFGLGFPVDLDVKIKAVLLGACFLVDFVYFEEQSNMKRLSKPI</sequence>
<keyword evidence="2" id="KW-0106">Calcium</keyword>
<dbReference type="AlphaFoldDB" id="A0A232F850"/>
<accession>A0A232F850</accession>
<dbReference type="Proteomes" id="UP000215335">
    <property type="component" value="Unassembled WGS sequence"/>
</dbReference>
<gene>
    <name evidence="3" type="ORF">TSAR_013631</name>
</gene>
<dbReference type="PANTHER" id="PTHR23248">
    <property type="entry name" value="PHOSPHOLIPID SCRAMBLASE-RELATED"/>
    <property type="match status" value="1"/>
</dbReference>
<comment type="caution">
    <text evidence="3">The sequence shown here is derived from an EMBL/GenBank/DDBJ whole genome shotgun (WGS) entry which is preliminary data.</text>
</comment>
<dbReference type="GO" id="GO:0017128">
    <property type="term" value="F:phospholipid scramblase activity"/>
    <property type="evidence" value="ECO:0007669"/>
    <property type="project" value="InterPro"/>
</dbReference>
<comment type="cofactor">
    <cofactor evidence="2">
        <name>Ca(2+)</name>
        <dbReference type="ChEBI" id="CHEBI:29108"/>
    </cofactor>
</comment>
<dbReference type="Pfam" id="PF03803">
    <property type="entry name" value="Scramblase"/>
    <property type="match status" value="1"/>
</dbReference>
<protein>
    <recommendedName>
        <fullName evidence="2">Phospholipid scramblase</fullName>
    </recommendedName>
</protein>
<keyword evidence="2" id="KW-0449">Lipoprotein</keyword>